<dbReference type="EMBL" id="JAUSWV010000001">
    <property type="protein sequence ID" value="MDQ0577878.1"/>
    <property type="molecule type" value="Genomic_DNA"/>
</dbReference>
<proteinExistence type="predicted"/>
<sequence>MLVGDLLLLLMAILLLVVLSSVIGLIAFGVARWGGAKVPTAITSASVATATTMLIGIGLLAAVIPLAT</sequence>
<comment type="caution">
    <text evidence="2">The sequence shown here is derived from an EMBL/GenBank/DDBJ whole genome shotgun (WGS) entry which is preliminary data.</text>
</comment>
<evidence type="ECO:0000313" key="2">
    <source>
        <dbReference type="EMBL" id="MDQ0577878.1"/>
    </source>
</evidence>
<keyword evidence="3" id="KW-1185">Reference proteome</keyword>
<gene>
    <name evidence="2" type="ORF">QF030_000056</name>
</gene>
<keyword evidence="1" id="KW-0812">Transmembrane</keyword>
<name>A0ABU0NFK3_STRRH</name>
<evidence type="ECO:0000313" key="3">
    <source>
        <dbReference type="Proteomes" id="UP001230654"/>
    </source>
</evidence>
<keyword evidence="1" id="KW-0472">Membrane</keyword>
<evidence type="ECO:0000256" key="1">
    <source>
        <dbReference type="SAM" id="Phobius"/>
    </source>
</evidence>
<reference evidence="2 3" key="1">
    <citation type="submission" date="2023-07" db="EMBL/GenBank/DDBJ databases">
        <title>Comparative genomics of wheat-associated soil bacteria to identify genetic determinants of phenazine resistance.</title>
        <authorList>
            <person name="Mouncey N."/>
        </authorList>
    </citation>
    <scope>NUCLEOTIDE SEQUENCE [LARGE SCALE GENOMIC DNA]</scope>
    <source>
        <strain evidence="2 3">B2I6</strain>
    </source>
</reference>
<dbReference type="Proteomes" id="UP001230654">
    <property type="component" value="Unassembled WGS sequence"/>
</dbReference>
<feature type="transmembrane region" description="Helical" evidence="1">
    <location>
        <begin position="42"/>
        <end position="67"/>
    </location>
</feature>
<dbReference type="RefSeq" id="WP_307160614.1">
    <property type="nucleotide sequence ID" value="NZ_JAUSWV010000001.1"/>
</dbReference>
<accession>A0ABU0NFK3</accession>
<feature type="transmembrane region" description="Helical" evidence="1">
    <location>
        <begin position="6"/>
        <end position="30"/>
    </location>
</feature>
<keyword evidence="1" id="KW-1133">Transmembrane helix</keyword>
<protein>
    <submittedName>
        <fullName evidence="2">Uncharacterized membrane protein (DUF485 family)</fullName>
    </submittedName>
</protein>
<organism evidence="2 3">
    <name type="scientific">Streptomyces rishiriensis</name>
    <dbReference type="NCBI Taxonomy" id="68264"/>
    <lineage>
        <taxon>Bacteria</taxon>
        <taxon>Bacillati</taxon>
        <taxon>Actinomycetota</taxon>
        <taxon>Actinomycetes</taxon>
        <taxon>Kitasatosporales</taxon>
        <taxon>Streptomycetaceae</taxon>
        <taxon>Streptomyces</taxon>
    </lineage>
</organism>